<feature type="domain" description="Signal transduction histidine kinase subgroup 3 dimerisation and phosphoacceptor" evidence="2">
    <location>
        <begin position="69"/>
        <end position="108"/>
    </location>
</feature>
<reference evidence="4" key="1">
    <citation type="journal article" date="2019" name="Int. J. Syst. Evol. Microbiol.">
        <title>The Global Catalogue of Microorganisms (GCM) 10K type strain sequencing project: providing services to taxonomists for standard genome sequencing and annotation.</title>
        <authorList>
            <consortium name="The Broad Institute Genomics Platform"/>
            <consortium name="The Broad Institute Genome Sequencing Center for Infectious Disease"/>
            <person name="Wu L."/>
            <person name="Ma J."/>
        </authorList>
    </citation>
    <scope>NUCLEOTIDE SEQUENCE [LARGE SCALE GENOMIC DNA]</scope>
    <source>
        <strain evidence="4">JCM 17927</strain>
    </source>
</reference>
<organism evidence="3 4">
    <name type="scientific">Nibrella saemangeumensis</name>
    <dbReference type="NCBI Taxonomy" id="1084526"/>
    <lineage>
        <taxon>Bacteria</taxon>
        <taxon>Pseudomonadati</taxon>
        <taxon>Bacteroidota</taxon>
        <taxon>Cytophagia</taxon>
        <taxon>Cytophagales</taxon>
        <taxon>Spirosomataceae</taxon>
        <taxon>Nibrella</taxon>
    </lineage>
</organism>
<evidence type="ECO:0000259" key="2">
    <source>
        <dbReference type="Pfam" id="PF07730"/>
    </source>
</evidence>
<keyword evidence="1" id="KW-0812">Transmembrane</keyword>
<keyword evidence="4" id="KW-1185">Reference proteome</keyword>
<evidence type="ECO:0000256" key="1">
    <source>
        <dbReference type="SAM" id="Phobius"/>
    </source>
</evidence>
<name>A0ABP8N005_9BACT</name>
<comment type="caution">
    <text evidence="3">The sequence shown here is derived from an EMBL/GenBank/DDBJ whole genome shotgun (WGS) entry which is preliminary data.</text>
</comment>
<gene>
    <name evidence="3" type="ORF">GCM10023189_29940</name>
</gene>
<proteinExistence type="predicted"/>
<dbReference type="Proteomes" id="UP001501175">
    <property type="component" value="Unassembled WGS sequence"/>
</dbReference>
<dbReference type="InterPro" id="IPR011712">
    <property type="entry name" value="Sig_transdc_His_kin_sub3_dim/P"/>
</dbReference>
<protein>
    <recommendedName>
        <fullName evidence="2">Signal transduction histidine kinase subgroup 3 dimerisation and phosphoacceptor domain-containing protein</fullName>
    </recommendedName>
</protein>
<accession>A0ABP8N005</accession>
<dbReference type="Gene3D" id="1.20.5.1930">
    <property type="match status" value="1"/>
</dbReference>
<keyword evidence="1" id="KW-1133">Transmembrane helix</keyword>
<evidence type="ECO:0000313" key="3">
    <source>
        <dbReference type="EMBL" id="GAA4458158.1"/>
    </source>
</evidence>
<keyword evidence="1" id="KW-0472">Membrane</keyword>
<dbReference type="EMBL" id="BAABHD010000030">
    <property type="protein sequence ID" value="GAA4458158.1"/>
    <property type="molecule type" value="Genomic_DNA"/>
</dbReference>
<evidence type="ECO:0000313" key="4">
    <source>
        <dbReference type="Proteomes" id="UP001501175"/>
    </source>
</evidence>
<dbReference type="RefSeq" id="WP_345244674.1">
    <property type="nucleotide sequence ID" value="NZ_BAABHD010000030.1"/>
</dbReference>
<sequence length="133" mass="15172">MALKPYDIVLFTVLGTLLFIILTAFVIVLVYSYRKRYIIFQQSLALIREGYEKEILQSQLEIQNQTLRQVAEELHDNIGQVLSVASLHLSVLDEDLANSPQCWTLKKKMRMGIFSGLANCFISQSMKCSIVLT</sequence>
<dbReference type="Pfam" id="PF07730">
    <property type="entry name" value="HisKA_3"/>
    <property type="match status" value="1"/>
</dbReference>
<feature type="transmembrane region" description="Helical" evidence="1">
    <location>
        <begin position="6"/>
        <end position="31"/>
    </location>
</feature>